<dbReference type="AlphaFoldDB" id="A0A921F8A1"/>
<dbReference type="EMBL" id="DYXG01000016">
    <property type="protein sequence ID" value="HJE96238.1"/>
    <property type="molecule type" value="Genomic_DNA"/>
</dbReference>
<evidence type="ECO:0000313" key="3">
    <source>
        <dbReference type="Proteomes" id="UP000707535"/>
    </source>
</evidence>
<organism evidence="2 3">
    <name type="scientific">Ligilactobacillus acidipiscis</name>
    <dbReference type="NCBI Taxonomy" id="89059"/>
    <lineage>
        <taxon>Bacteria</taxon>
        <taxon>Bacillati</taxon>
        <taxon>Bacillota</taxon>
        <taxon>Bacilli</taxon>
        <taxon>Lactobacillales</taxon>
        <taxon>Lactobacillaceae</taxon>
        <taxon>Ligilactobacillus</taxon>
    </lineage>
</organism>
<dbReference type="NCBIfam" id="NF033529">
    <property type="entry name" value="transpos_ISLre2"/>
    <property type="match status" value="1"/>
</dbReference>
<reference evidence="2" key="2">
    <citation type="submission" date="2021-09" db="EMBL/GenBank/DDBJ databases">
        <authorList>
            <person name="Gilroy R."/>
        </authorList>
    </citation>
    <scope>NUCLEOTIDE SEQUENCE</scope>
    <source>
        <strain evidence="2">CHK174-6876</strain>
    </source>
</reference>
<accession>A0A921F8A1</accession>
<name>A0A921F8A1_9LACO</name>
<protein>
    <submittedName>
        <fullName evidence="2">ISLre2 family transposase</fullName>
    </submittedName>
</protein>
<evidence type="ECO:0000256" key="1">
    <source>
        <dbReference type="ARBA" id="ARBA00006539"/>
    </source>
</evidence>
<dbReference type="InterPro" id="IPR009620">
    <property type="entry name" value="UPF0236"/>
</dbReference>
<dbReference type="Proteomes" id="UP000707535">
    <property type="component" value="Unassembled WGS sequence"/>
</dbReference>
<sequence length="478" mass="54475">MDLIVNELVGILKSELPLIKKEYRLVALLVNLSCELITMALSSLDDELASTMTTGQVQQKKWRTLVTPFGEIRYQRRYYFDPSTAQRFFALDHFLGIAKTQRVSPLLRSLVAKASTGMTTRHEAAVFSLLTPVTLSHQAVSRIVHEVGQELAEKQEAKTVQDEESLRDNTAKPAQQSKYIVVTGDALVYKQSAPGAKRGFLYRYTVHEGSRQIRKANGKPAKNRRELKNAVNFSSTDRVEALWQADTYLHTHYDLKNTVVITNSDNGVGFTPDQFAYLGSGAKMWIHQLDHFHVRRKIAERLGDNFPELSARLLQAIFYSYDFKAVQAVLDTLASILSTDPSRNYQYQSEINKLAAYLKRNWDSLRPLRHYHVRNPGGLGTSESGHRKYSYRLKGQGKYWSAAGAKAQAVIIDCVKNKQLERYLEVPPMDLKRQERPYDGKFIRQLLKQPQKPVEPHVGVVQGQVQFYGQRYKTTYTA</sequence>
<comment type="caution">
    <text evidence="2">The sequence shown here is derived from an EMBL/GenBank/DDBJ whole genome shotgun (WGS) entry which is preliminary data.</text>
</comment>
<comment type="similarity">
    <text evidence="1">Belongs to the UPF0236 family.</text>
</comment>
<dbReference type="Pfam" id="PF06782">
    <property type="entry name" value="UPF0236"/>
    <property type="match status" value="1"/>
</dbReference>
<gene>
    <name evidence="2" type="ORF">K8V00_01340</name>
</gene>
<evidence type="ECO:0000313" key="2">
    <source>
        <dbReference type="EMBL" id="HJE96238.1"/>
    </source>
</evidence>
<proteinExistence type="inferred from homology"/>
<reference evidence="2" key="1">
    <citation type="journal article" date="2021" name="PeerJ">
        <title>Extensive microbial diversity within the chicken gut microbiome revealed by metagenomics and culture.</title>
        <authorList>
            <person name="Gilroy R."/>
            <person name="Ravi A."/>
            <person name="Getino M."/>
            <person name="Pursley I."/>
            <person name="Horton D.L."/>
            <person name="Alikhan N.F."/>
            <person name="Baker D."/>
            <person name="Gharbi K."/>
            <person name="Hall N."/>
            <person name="Watson M."/>
            <person name="Adriaenssens E.M."/>
            <person name="Foster-Nyarko E."/>
            <person name="Jarju S."/>
            <person name="Secka A."/>
            <person name="Antonio M."/>
            <person name="Oren A."/>
            <person name="Chaudhuri R.R."/>
            <person name="La Ragione R."/>
            <person name="Hildebrand F."/>
            <person name="Pallen M.J."/>
        </authorList>
    </citation>
    <scope>NUCLEOTIDE SEQUENCE</scope>
    <source>
        <strain evidence="2">CHK174-6876</strain>
    </source>
</reference>